<evidence type="ECO:0000256" key="1">
    <source>
        <dbReference type="ARBA" id="ARBA00022692"/>
    </source>
</evidence>
<dbReference type="Proteomes" id="UP000776252">
    <property type="component" value="Unassembled WGS sequence"/>
</dbReference>
<keyword evidence="3 4" id="KW-0472">Membrane</keyword>
<evidence type="ECO:0000256" key="4">
    <source>
        <dbReference type="SAM" id="Phobius"/>
    </source>
</evidence>
<dbReference type="Pfam" id="PF01957">
    <property type="entry name" value="NfeD"/>
    <property type="match status" value="1"/>
</dbReference>
<evidence type="ECO:0000259" key="5">
    <source>
        <dbReference type="Pfam" id="PF01957"/>
    </source>
</evidence>
<dbReference type="PANTHER" id="PTHR33507:SF3">
    <property type="entry name" value="INNER MEMBRANE PROTEIN YBBJ"/>
    <property type="match status" value="1"/>
</dbReference>
<dbReference type="PANTHER" id="PTHR33507">
    <property type="entry name" value="INNER MEMBRANE PROTEIN YBBJ"/>
    <property type="match status" value="1"/>
</dbReference>
<evidence type="ECO:0000313" key="6">
    <source>
        <dbReference type="EMBL" id="MBU3158268.1"/>
    </source>
</evidence>
<evidence type="ECO:0000313" key="7">
    <source>
        <dbReference type="Proteomes" id="UP000776252"/>
    </source>
</evidence>
<feature type="transmembrane region" description="Helical" evidence="4">
    <location>
        <begin position="47"/>
        <end position="70"/>
    </location>
</feature>
<evidence type="ECO:0000256" key="2">
    <source>
        <dbReference type="ARBA" id="ARBA00022989"/>
    </source>
</evidence>
<reference evidence="6 7" key="1">
    <citation type="submission" date="2021-06" db="EMBL/GenBank/DDBJ databases">
        <title>Clostridia strains as spoilage organisms.</title>
        <authorList>
            <person name="Wambui J."/>
            <person name="Stephan R."/>
            <person name="Stevens M.J.A."/>
        </authorList>
    </citation>
    <scope>NUCLEOTIDE SEQUENCE [LARGE SCALE GENOMIC DNA]</scope>
    <source>
        <strain evidence="6 7">DSM 14204</strain>
    </source>
</reference>
<evidence type="ECO:0000256" key="3">
    <source>
        <dbReference type="ARBA" id="ARBA00023136"/>
    </source>
</evidence>
<dbReference type="EMBL" id="JAHLDV010000001">
    <property type="protein sequence ID" value="MBU3158268.1"/>
    <property type="molecule type" value="Genomic_DNA"/>
</dbReference>
<organism evidence="6 7">
    <name type="scientific">Clostridium frigoris</name>
    <dbReference type="NCBI Taxonomy" id="205327"/>
    <lineage>
        <taxon>Bacteria</taxon>
        <taxon>Bacillati</taxon>
        <taxon>Bacillota</taxon>
        <taxon>Clostridia</taxon>
        <taxon>Eubacteriales</taxon>
        <taxon>Clostridiaceae</taxon>
        <taxon>Clostridium</taxon>
    </lineage>
</organism>
<feature type="domain" description="NfeD-like C-terminal" evidence="5">
    <location>
        <begin position="86"/>
        <end position="141"/>
    </location>
</feature>
<name>A0ABS6BMW7_9CLOT</name>
<dbReference type="InterPro" id="IPR052165">
    <property type="entry name" value="Membrane_assoc_protease"/>
</dbReference>
<keyword evidence="1 4" id="KW-0812">Transmembrane</keyword>
<keyword evidence="2 4" id="KW-1133">Transmembrane helix</keyword>
<dbReference type="InterPro" id="IPR002810">
    <property type="entry name" value="NfeD-like_C"/>
</dbReference>
<proteinExistence type="predicted"/>
<dbReference type="RefSeq" id="WP_216145243.1">
    <property type="nucleotide sequence ID" value="NZ_JAHLDV010000001.1"/>
</dbReference>
<comment type="caution">
    <text evidence="6">The sequence shown here is derived from an EMBL/GenBank/DDBJ whole genome shotgun (WGS) entry which is preliminary data.</text>
</comment>
<protein>
    <submittedName>
        <fullName evidence="6">NfeD family protein</fullName>
    </submittedName>
</protein>
<sequence>MIWTPMILWIVVAVAAIAIDITTSSFMFVWFAAGALGAIISIGFDAPIFVQIIIFIALSGLAMSVGYPIVKKTISKTVKKTLTMEEGYVGKEFTLTKDVDEKGNIKFQGIYWTVKNDGEPLKKGDLVRVTGIEGNKLLIAKA</sequence>
<keyword evidence="7" id="KW-1185">Reference proteome</keyword>
<gene>
    <name evidence="6" type="ORF">KPL37_00580</name>
</gene>
<accession>A0ABS6BMW7</accession>